<dbReference type="SUPFAM" id="SSF47807">
    <property type="entry name" value="5' to 3' exonuclease, C-terminal subdomain"/>
    <property type="match status" value="1"/>
</dbReference>
<dbReference type="EMBL" id="MLFT02000006">
    <property type="protein sequence ID" value="PHT44880.1"/>
    <property type="molecule type" value="Genomic_DNA"/>
</dbReference>
<dbReference type="InterPro" id="IPR036279">
    <property type="entry name" value="5-3_exonuclease_C_sf"/>
</dbReference>
<evidence type="ECO:0000313" key="1">
    <source>
        <dbReference type="EMBL" id="PHT44880.1"/>
    </source>
</evidence>
<reference evidence="2" key="2">
    <citation type="journal article" date="2017" name="J. Anim. Genet.">
        <title>Multiple reference genome sequences of hot pepper reveal the massive evolution of plant disease resistance genes by retroduplication.</title>
        <authorList>
            <person name="Kim S."/>
            <person name="Park J."/>
            <person name="Yeom S.-I."/>
            <person name="Kim Y.-M."/>
            <person name="Seo E."/>
            <person name="Kim K.-T."/>
            <person name="Kim M.-S."/>
            <person name="Lee J.M."/>
            <person name="Cheong K."/>
            <person name="Shin H.-S."/>
            <person name="Kim S.-B."/>
            <person name="Han K."/>
            <person name="Lee J."/>
            <person name="Park M."/>
            <person name="Lee H.-A."/>
            <person name="Lee H.-Y."/>
            <person name="Lee Y."/>
            <person name="Oh S."/>
            <person name="Lee J.H."/>
            <person name="Choi E."/>
            <person name="Choi E."/>
            <person name="Lee S.E."/>
            <person name="Jeon J."/>
            <person name="Kim H."/>
            <person name="Choi G."/>
            <person name="Song H."/>
            <person name="Lee J."/>
            <person name="Lee S.-C."/>
            <person name="Kwon J.-K."/>
            <person name="Lee H.-Y."/>
            <person name="Koo N."/>
            <person name="Hong Y."/>
            <person name="Kim R.W."/>
            <person name="Kang W.-H."/>
            <person name="Huh J.H."/>
            <person name="Kang B.-C."/>
            <person name="Yang T.-J."/>
            <person name="Lee Y.-H."/>
            <person name="Bennetzen J.L."/>
            <person name="Choi D."/>
        </authorList>
    </citation>
    <scope>NUCLEOTIDE SEQUENCE [LARGE SCALE GENOMIC DNA]</scope>
    <source>
        <strain evidence="2">cv. PBC81</strain>
    </source>
</reference>
<keyword evidence="2" id="KW-1185">Reference proteome</keyword>
<gene>
    <name evidence="1" type="ORF">CQW23_14038</name>
</gene>
<reference evidence="1 2" key="1">
    <citation type="journal article" date="2017" name="Genome Biol.">
        <title>New reference genome sequences of hot pepper reveal the massive evolution of plant disease-resistance genes by retroduplication.</title>
        <authorList>
            <person name="Kim S."/>
            <person name="Park J."/>
            <person name="Yeom S.I."/>
            <person name="Kim Y.M."/>
            <person name="Seo E."/>
            <person name="Kim K.T."/>
            <person name="Kim M.S."/>
            <person name="Lee J.M."/>
            <person name="Cheong K."/>
            <person name="Shin H.S."/>
            <person name="Kim S.B."/>
            <person name="Han K."/>
            <person name="Lee J."/>
            <person name="Park M."/>
            <person name="Lee H.A."/>
            <person name="Lee H.Y."/>
            <person name="Lee Y."/>
            <person name="Oh S."/>
            <person name="Lee J.H."/>
            <person name="Choi E."/>
            <person name="Choi E."/>
            <person name="Lee S.E."/>
            <person name="Jeon J."/>
            <person name="Kim H."/>
            <person name="Choi G."/>
            <person name="Song H."/>
            <person name="Lee J."/>
            <person name="Lee S.C."/>
            <person name="Kwon J.K."/>
            <person name="Lee H.Y."/>
            <person name="Koo N."/>
            <person name="Hong Y."/>
            <person name="Kim R.W."/>
            <person name="Kang W.H."/>
            <person name="Huh J.H."/>
            <person name="Kang B.C."/>
            <person name="Yang T.J."/>
            <person name="Lee Y.H."/>
            <person name="Bennetzen J.L."/>
            <person name="Choi D."/>
        </authorList>
    </citation>
    <scope>NUCLEOTIDE SEQUENCE [LARGE SCALE GENOMIC DNA]</scope>
    <source>
        <strain evidence="2">cv. PBC81</strain>
    </source>
</reference>
<accession>A0A2G2WIA7</accession>
<proteinExistence type="predicted"/>
<comment type="caution">
    <text evidence="1">The sequence shown here is derived from an EMBL/GenBank/DDBJ whole genome shotgun (WGS) entry which is preliminary data.</text>
</comment>
<organism evidence="1 2">
    <name type="scientific">Capsicum baccatum</name>
    <name type="common">Peruvian pepper</name>
    <dbReference type="NCBI Taxonomy" id="33114"/>
    <lineage>
        <taxon>Eukaryota</taxon>
        <taxon>Viridiplantae</taxon>
        <taxon>Streptophyta</taxon>
        <taxon>Embryophyta</taxon>
        <taxon>Tracheophyta</taxon>
        <taxon>Spermatophyta</taxon>
        <taxon>Magnoliopsida</taxon>
        <taxon>eudicotyledons</taxon>
        <taxon>Gunneridae</taxon>
        <taxon>Pentapetalae</taxon>
        <taxon>asterids</taxon>
        <taxon>lamiids</taxon>
        <taxon>Solanales</taxon>
        <taxon>Solanaceae</taxon>
        <taxon>Solanoideae</taxon>
        <taxon>Capsiceae</taxon>
        <taxon>Capsicum</taxon>
    </lineage>
</organism>
<dbReference type="Proteomes" id="UP000224567">
    <property type="component" value="Unassembled WGS sequence"/>
</dbReference>
<dbReference type="Gene3D" id="1.10.150.20">
    <property type="entry name" value="5' to 3' exonuclease, C-terminal subdomain"/>
    <property type="match status" value="1"/>
</dbReference>
<dbReference type="OrthoDB" id="26491at2759"/>
<dbReference type="AlphaFoldDB" id="A0A2G2WIA7"/>
<sequence>MGEIFYANRLISPLYVKVSSARHFCRSSWNTPSKLAPSSAGIYVLAGCDFLQSVLGIGITRSYNLVAKYHNLDRSIWGRGGRNDCGETHGGETLAVNAYACLEYP</sequence>
<protein>
    <submittedName>
        <fullName evidence="1">Uncharacterized protein</fullName>
    </submittedName>
</protein>
<evidence type="ECO:0000313" key="2">
    <source>
        <dbReference type="Proteomes" id="UP000224567"/>
    </source>
</evidence>
<name>A0A2G2WIA7_CAPBA</name>